<dbReference type="Gene3D" id="3.40.140.10">
    <property type="entry name" value="Cytidine Deaminase, domain 2"/>
    <property type="match status" value="1"/>
</dbReference>
<evidence type="ECO:0000313" key="4">
    <source>
        <dbReference type="Proteomes" id="UP000479710"/>
    </source>
</evidence>
<accession>A0A6G1DFV6</accession>
<gene>
    <name evidence="3" type="ORF">E2562_008044</name>
</gene>
<feature type="transmembrane region" description="Helical" evidence="1">
    <location>
        <begin position="234"/>
        <end position="254"/>
    </location>
</feature>
<dbReference type="Proteomes" id="UP000479710">
    <property type="component" value="Unassembled WGS sequence"/>
</dbReference>
<dbReference type="AlphaFoldDB" id="A0A6G1DFV6"/>
<keyword evidence="1" id="KW-0812">Transmembrane</keyword>
<evidence type="ECO:0000313" key="3">
    <source>
        <dbReference type="EMBL" id="KAF0911289.1"/>
    </source>
</evidence>
<evidence type="ECO:0000256" key="1">
    <source>
        <dbReference type="SAM" id="Phobius"/>
    </source>
</evidence>
<dbReference type="Pfam" id="PF01398">
    <property type="entry name" value="JAB"/>
    <property type="match status" value="1"/>
</dbReference>
<feature type="domain" description="JAB1/MPN/MOV34 metalloenzyme" evidence="2">
    <location>
        <begin position="2"/>
        <end position="74"/>
    </location>
</feature>
<name>A0A6G1DFV6_9ORYZ</name>
<protein>
    <recommendedName>
        <fullName evidence="2">JAB1/MPN/MOV34 metalloenzyme domain-containing protein</fullName>
    </recommendedName>
</protein>
<dbReference type="PANTHER" id="PTHR10540">
    <property type="entry name" value="EUKARYOTIC TRANSLATION INITIATION FACTOR 3 SUBUNIT F-RELATED"/>
    <property type="match status" value="1"/>
</dbReference>
<keyword evidence="4" id="KW-1185">Reference proteome</keyword>
<organism evidence="3 4">
    <name type="scientific">Oryza meyeriana var. granulata</name>
    <dbReference type="NCBI Taxonomy" id="110450"/>
    <lineage>
        <taxon>Eukaryota</taxon>
        <taxon>Viridiplantae</taxon>
        <taxon>Streptophyta</taxon>
        <taxon>Embryophyta</taxon>
        <taxon>Tracheophyta</taxon>
        <taxon>Spermatophyta</taxon>
        <taxon>Magnoliopsida</taxon>
        <taxon>Liliopsida</taxon>
        <taxon>Poales</taxon>
        <taxon>Poaceae</taxon>
        <taxon>BOP clade</taxon>
        <taxon>Oryzoideae</taxon>
        <taxon>Oryzeae</taxon>
        <taxon>Oryzinae</taxon>
        <taxon>Oryza</taxon>
        <taxon>Oryza meyeriana</taxon>
    </lineage>
</organism>
<evidence type="ECO:0000259" key="2">
    <source>
        <dbReference type="Pfam" id="PF01398"/>
    </source>
</evidence>
<dbReference type="PANTHER" id="PTHR10540:SF29">
    <property type="entry name" value="COP9 SIGNALOSOME COMPLEX SUBUNIT 6"/>
    <property type="match status" value="1"/>
</dbReference>
<keyword evidence="1" id="KW-1133">Transmembrane helix</keyword>
<dbReference type="OrthoDB" id="1378at2759"/>
<dbReference type="EMBL" id="SPHZ02000006">
    <property type="protein sequence ID" value="KAF0911289.1"/>
    <property type="molecule type" value="Genomic_DNA"/>
</dbReference>
<reference evidence="3 4" key="1">
    <citation type="submission" date="2019-11" db="EMBL/GenBank/DDBJ databases">
        <title>Whole genome sequence of Oryza granulata.</title>
        <authorList>
            <person name="Li W."/>
        </authorList>
    </citation>
    <scope>NUCLEOTIDE SEQUENCE [LARGE SCALE GENOMIC DNA]</scope>
    <source>
        <strain evidence="4">cv. Menghai</strain>
        <tissue evidence="3">Leaf</tissue>
    </source>
</reference>
<comment type="caution">
    <text evidence="3">The sequence shown here is derived from an EMBL/GenBank/DDBJ whole genome shotgun (WGS) entry which is preliminary data.</text>
</comment>
<keyword evidence="1" id="KW-0472">Membrane</keyword>
<sequence>MCGCVTGVQHRRTVEVFDSFDLRLDPDSGILDCNLLEKEQDLCKKAFPNLAILGWYSIGTNVQDTDMQIHQTVVRTLGFIQVDNKSVAWDSDVGPGKDLEQFILKFPITKALIVSDAQLKFVIEKKLITKEFINMVGYLNYLEYASKCFSMGLHQRFDRFFRWRDMSDLEFAKAIADSLHSLEEVASKPGKLNKQEILSSIEFILAAPGKKNHTMPLLKHMEVEARAVGPVKSWVWVAVFGLGYAITVGMLARIQEYARRNEEMKPSGNV</sequence>
<dbReference type="InterPro" id="IPR000555">
    <property type="entry name" value="JAMM/MPN+_dom"/>
</dbReference>
<dbReference type="GO" id="GO:0008237">
    <property type="term" value="F:metallopeptidase activity"/>
    <property type="evidence" value="ECO:0007669"/>
    <property type="project" value="InterPro"/>
</dbReference>
<dbReference type="GO" id="GO:0008180">
    <property type="term" value="C:COP9 signalosome"/>
    <property type="evidence" value="ECO:0007669"/>
    <property type="project" value="TreeGrafter"/>
</dbReference>
<proteinExistence type="predicted"/>